<dbReference type="Proteomes" id="UP001472677">
    <property type="component" value="Unassembled WGS sequence"/>
</dbReference>
<feature type="region of interest" description="Disordered" evidence="1">
    <location>
        <begin position="167"/>
        <end position="203"/>
    </location>
</feature>
<protein>
    <submittedName>
        <fullName evidence="2">Uncharacterized protein</fullName>
    </submittedName>
</protein>
<sequence length="203" mass="20751">MAIEGGSVCKASAPETRDKLLCSYQSPALCLVPGVNKKADEVVDFSQGSSAAKSPSRSVTMDLNNSVSNSEHGAADGSQSDCANVPHASHGNVTEAGNSLVARNVVTGSSSNNNVMPTSVQVESESCSSPCSGNGDALTSAQDVSYNSSLSNRASEVPALENDVVQSQLQSSPTTVLEDDDVGSTLPSGTTNVHSMVTRSKRG</sequence>
<dbReference type="EMBL" id="JBBPBM010000006">
    <property type="protein sequence ID" value="KAK8579256.1"/>
    <property type="molecule type" value="Genomic_DNA"/>
</dbReference>
<feature type="compositionally biased region" description="Polar residues" evidence="1">
    <location>
        <begin position="46"/>
        <end position="82"/>
    </location>
</feature>
<feature type="region of interest" description="Disordered" evidence="1">
    <location>
        <begin position="108"/>
        <end position="136"/>
    </location>
</feature>
<gene>
    <name evidence="2" type="ORF">V6N12_069585</name>
</gene>
<feature type="compositionally biased region" description="Polar residues" evidence="1">
    <location>
        <begin position="185"/>
        <end position="203"/>
    </location>
</feature>
<accession>A0ABR2FEG1</accession>
<evidence type="ECO:0000256" key="1">
    <source>
        <dbReference type="SAM" id="MobiDB-lite"/>
    </source>
</evidence>
<evidence type="ECO:0000313" key="3">
    <source>
        <dbReference type="Proteomes" id="UP001472677"/>
    </source>
</evidence>
<proteinExistence type="predicted"/>
<reference evidence="2 3" key="1">
    <citation type="journal article" date="2024" name="G3 (Bethesda)">
        <title>Genome assembly of Hibiscus sabdariffa L. provides insights into metabolisms of medicinal natural products.</title>
        <authorList>
            <person name="Kim T."/>
        </authorList>
    </citation>
    <scope>NUCLEOTIDE SEQUENCE [LARGE SCALE GENOMIC DNA]</scope>
    <source>
        <strain evidence="2">TK-2024</strain>
        <tissue evidence="2">Old leaves</tissue>
    </source>
</reference>
<feature type="compositionally biased region" description="Polar residues" evidence="1">
    <location>
        <begin position="115"/>
        <end position="136"/>
    </location>
</feature>
<keyword evidence="3" id="KW-1185">Reference proteome</keyword>
<organism evidence="2 3">
    <name type="scientific">Hibiscus sabdariffa</name>
    <name type="common">roselle</name>
    <dbReference type="NCBI Taxonomy" id="183260"/>
    <lineage>
        <taxon>Eukaryota</taxon>
        <taxon>Viridiplantae</taxon>
        <taxon>Streptophyta</taxon>
        <taxon>Embryophyta</taxon>
        <taxon>Tracheophyta</taxon>
        <taxon>Spermatophyta</taxon>
        <taxon>Magnoliopsida</taxon>
        <taxon>eudicotyledons</taxon>
        <taxon>Gunneridae</taxon>
        <taxon>Pentapetalae</taxon>
        <taxon>rosids</taxon>
        <taxon>malvids</taxon>
        <taxon>Malvales</taxon>
        <taxon>Malvaceae</taxon>
        <taxon>Malvoideae</taxon>
        <taxon>Hibiscus</taxon>
    </lineage>
</organism>
<comment type="caution">
    <text evidence="2">The sequence shown here is derived from an EMBL/GenBank/DDBJ whole genome shotgun (WGS) entry which is preliminary data.</text>
</comment>
<name>A0ABR2FEG1_9ROSI</name>
<feature type="region of interest" description="Disordered" evidence="1">
    <location>
        <begin position="45"/>
        <end position="95"/>
    </location>
</feature>
<evidence type="ECO:0000313" key="2">
    <source>
        <dbReference type="EMBL" id="KAK8579256.1"/>
    </source>
</evidence>